<dbReference type="Pfam" id="PF00005">
    <property type="entry name" value="ABC_tran"/>
    <property type="match status" value="1"/>
</dbReference>
<dbReference type="PROSITE" id="PS50893">
    <property type="entry name" value="ABC_TRANSPORTER_2"/>
    <property type="match status" value="1"/>
</dbReference>
<keyword evidence="1" id="KW-0547">Nucleotide-binding</keyword>
<dbReference type="InterPro" id="IPR017871">
    <property type="entry name" value="ABC_transporter-like_CS"/>
</dbReference>
<dbReference type="SUPFAM" id="SSF52540">
    <property type="entry name" value="P-loop containing nucleoside triphosphate hydrolases"/>
    <property type="match status" value="1"/>
</dbReference>
<dbReference type="RefSeq" id="WP_250858422.1">
    <property type="nucleotide sequence ID" value="NZ_JAGSOJ010000001.1"/>
</dbReference>
<reference evidence="4" key="2">
    <citation type="submission" date="2021-04" db="EMBL/GenBank/DDBJ databases">
        <authorList>
            <person name="Dong X."/>
        </authorList>
    </citation>
    <scope>NUCLEOTIDE SEQUENCE</scope>
    <source>
        <strain evidence="4">ZWT</strain>
    </source>
</reference>
<evidence type="ECO:0000256" key="2">
    <source>
        <dbReference type="ARBA" id="ARBA00022840"/>
    </source>
</evidence>
<feature type="domain" description="ABC transporter" evidence="3">
    <location>
        <begin position="6"/>
        <end position="237"/>
    </location>
</feature>
<dbReference type="InterPro" id="IPR003439">
    <property type="entry name" value="ABC_transporter-like_ATP-bd"/>
</dbReference>
<dbReference type="Gene3D" id="3.40.50.300">
    <property type="entry name" value="P-loop containing nucleotide triphosphate hydrolases"/>
    <property type="match status" value="1"/>
</dbReference>
<proteinExistence type="predicted"/>
<dbReference type="PROSITE" id="PS00211">
    <property type="entry name" value="ABC_TRANSPORTER_1"/>
    <property type="match status" value="1"/>
</dbReference>
<dbReference type="PANTHER" id="PTHR43582:SF2">
    <property type="entry name" value="LINEARMYCIN RESISTANCE ATP-BINDING PROTEIN LNRL"/>
    <property type="match status" value="1"/>
</dbReference>
<dbReference type="InterPro" id="IPR003593">
    <property type="entry name" value="AAA+_ATPase"/>
</dbReference>
<accession>A0A9J6NYA7</accession>
<evidence type="ECO:0000313" key="4">
    <source>
        <dbReference type="EMBL" id="MCM1989426.1"/>
    </source>
</evidence>
<dbReference type="GO" id="GO:0016887">
    <property type="term" value="F:ATP hydrolysis activity"/>
    <property type="evidence" value="ECO:0007669"/>
    <property type="project" value="InterPro"/>
</dbReference>
<evidence type="ECO:0000256" key="1">
    <source>
        <dbReference type="ARBA" id="ARBA00022741"/>
    </source>
</evidence>
<dbReference type="AlphaFoldDB" id="A0A9J6NYA7"/>
<keyword evidence="2 4" id="KW-0067">ATP-binding</keyword>
<gene>
    <name evidence="4" type="ORF">KDK92_06710</name>
</gene>
<dbReference type="EMBL" id="JAGSOJ010000001">
    <property type="protein sequence ID" value="MCM1989426.1"/>
    <property type="molecule type" value="Genomic_DNA"/>
</dbReference>
<organism evidence="4 5">
    <name type="scientific">Oceanirhabdus seepicola</name>
    <dbReference type="NCBI Taxonomy" id="2828781"/>
    <lineage>
        <taxon>Bacteria</taxon>
        <taxon>Bacillati</taxon>
        <taxon>Bacillota</taxon>
        <taxon>Clostridia</taxon>
        <taxon>Eubacteriales</taxon>
        <taxon>Clostridiaceae</taxon>
        <taxon>Oceanirhabdus</taxon>
    </lineage>
</organism>
<dbReference type="PANTHER" id="PTHR43582">
    <property type="entry name" value="LINEARMYCIN RESISTANCE ATP-BINDING PROTEIN LNRL"/>
    <property type="match status" value="1"/>
</dbReference>
<protein>
    <submittedName>
        <fullName evidence="4">ABC transporter ATP-binding protein</fullName>
    </submittedName>
</protein>
<comment type="caution">
    <text evidence="4">The sequence shown here is derived from an EMBL/GenBank/DDBJ whole genome shotgun (WGS) entry which is preliminary data.</text>
</comment>
<name>A0A9J6NYA7_9CLOT</name>
<keyword evidence="5" id="KW-1185">Reference proteome</keyword>
<dbReference type="Proteomes" id="UP001056429">
    <property type="component" value="Unassembled WGS sequence"/>
</dbReference>
<dbReference type="GO" id="GO:0005524">
    <property type="term" value="F:ATP binding"/>
    <property type="evidence" value="ECO:0007669"/>
    <property type="project" value="UniProtKB-KW"/>
</dbReference>
<evidence type="ECO:0000259" key="3">
    <source>
        <dbReference type="PROSITE" id="PS50893"/>
    </source>
</evidence>
<dbReference type="SMART" id="SM00382">
    <property type="entry name" value="AAA"/>
    <property type="match status" value="1"/>
</dbReference>
<dbReference type="InterPro" id="IPR027417">
    <property type="entry name" value="P-loop_NTPase"/>
</dbReference>
<reference evidence="4" key="1">
    <citation type="journal article" date="2021" name="mSystems">
        <title>Bacteria and Archaea Synergistically Convert Glycine Betaine to Biogenic Methane in the Formosa Cold Seep of the South China Sea.</title>
        <authorList>
            <person name="Li L."/>
            <person name="Zhang W."/>
            <person name="Zhang S."/>
            <person name="Song L."/>
            <person name="Sun Q."/>
            <person name="Zhang H."/>
            <person name="Xiang H."/>
            <person name="Dong X."/>
        </authorList>
    </citation>
    <scope>NUCLEOTIDE SEQUENCE</scope>
    <source>
        <strain evidence="4">ZWT</strain>
    </source>
</reference>
<evidence type="ECO:0000313" key="5">
    <source>
        <dbReference type="Proteomes" id="UP001056429"/>
    </source>
</evidence>
<sequence length="313" mass="35458">MESNRIRFKNITKRYDDKLVIDNLSFNIEKGEVFGLLGPNGAGKSTVISMLCGIVAIDKGDIDVQGYSVIKDSKKVKSFIGYVPQELALFENLSILDNLNYFAGMYGLKGKVKKERINEALQVTALEEQRKMKVKKLSGGMKRRLNIACAIMHHPEILIMDEPTVGIDPQSRNHILEFALDMNKKHGMTIIYTSHYMEEIQKICNKILVIDNGKEIISGTKDDILKSVINETTIDVKLMDNRPEIINRLKKLQGVSEAYYDESLKVLVASNQYKIEDVLKTIKENEGYILNISINEPNLETVFLSLTGKKLRD</sequence>